<dbReference type="CDD" id="cd07438">
    <property type="entry name" value="PHP_HisPPase_AMP"/>
    <property type="match status" value="1"/>
</dbReference>
<sequence>MNDEPRNADLHCHSNASDGWMSPAEVVRRAHANGVDLLALTDHDTLAGLDEALAEAARLGLDMVCGVEVSVTFANETVHIVGLGVDRADATLRAGLAGLRAGRIERARRMGAALAEAGVPGVFERAMRLASNPEMIGRAHLARAIVDAGHQPDVGTVFRHYLAKGKPGYVEHRWATLEDAVAWIRAAGGIAIVAHPARYRLDAIGMEHLFDRFAACGGEGVEVVSGAHDDDEIAEYAQLARRRGLLASRASDFHGPGESRVDLGGCLPLPAGLKPVWARLQGG</sequence>
<dbReference type="NCBIfam" id="NF041577">
    <property type="entry name" value="nside_bi_sphtase"/>
    <property type="match status" value="1"/>
</dbReference>
<dbReference type="InterPro" id="IPR004013">
    <property type="entry name" value="PHP_dom"/>
</dbReference>
<dbReference type="RefSeq" id="WP_102246864.1">
    <property type="nucleotide sequence ID" value="NZ_CP025682.1"/>
</dbReference>
<dbReference type="Gene3D" id="1.10.150.650">
    <property type="match status" value="1"/>
</dbReference>
<dbReference type="AlphaFoldDB" id="A0A2I6S6A8"/>
<dbReference type="OrthoDB" id="9804333at2"/>
<dbReference type="InterPro" id="IPR003141">
    <property type="entry name" value="Pol/His_phosphatase_N"/>
</dbReference>
<dbReference type="SUPFAM" id="SSF89550">
    <property type="entry name" value="PHP domain-like"/>
    <property type="match status" value="1"/>
</dbReference>
<dbReference type="InterPro" id="IPR052018">
    <property type="entry name" value="PHP_domain"/>
</dbReference>
<dbReference type="SMART" id="SM00481">
    <property type="entry name" value="POLIIIAc"/>
    <property type="match status" value="1"/>
</dbReference>
<proteinExistence type="predicted"/>
<dbReference type="InterPro" id="IPR049742">
    <property type="entry name" value="35NBP"/>
</dbReference>
<reference evidence="2 3" key="1">
    <citation type="submission" date="2018-01" db="EMBL/GenBank/DDBJ databases">
        <authorList>
            <person name="Fu G.-Y."/>
        </authorList>
    </citation>
    <scope>NUCLEOTIDE SEQUENCE [LARGE SCALE GENOMIC DNA]</scope>
    <source>
        <strain evidence="2 3">SY39</strain>
    </source>
</reference>
<gene>
    <name evidence="2" type="ORF">C0099_07535</name>
</gene>
<keyword evidence="3" id="KW-1185">Reference proteome</keyword>
<name>A0A2I6S6A8_9RHOO</name>
<evidence type="ECO:0000313" key="3">
    <source>
        <dbReference type="Proteomes" id="UP000242205"/>
    </source>
</evidence>
<organism evidence="2 3">
    <name type="scientific">Pseudazoarcus pumilus</name>
    <dbReference type="NCBI Taxonomy" id="2067960"/>
    <lineage>
        <taxon>Bacteria</taxon>
        <taxon>Pseudomonadati</taxon>
        <taxon>Pseudomonadota</taxon>
        <taxon>Betaproteobacteria</taxon>
        <taxon>Rhodocyclales</taxon>
        <taxon>Zoogloeaceae</taxon>
        <taxon>Pseudazoarcus</taxon>
    </lineage>
</organism>
<dbReference type="GO" id="GO:0004534">
    <property type="term" value="F:5'-3' RNA exonuclease activity"/>
    <property type="evidence" value="ECO:0007669"/>
    <property type="project" value="TreeGrafter"/>
</dbReference>
<dbReference type="PANTHER" id="PTHR42924:SF3">
    <property type="entry name" value="POLYMERASE_HISTIDINOL PHOSPHATASE N-TERMINAL DOMAIN-CONTAINING PROTEIN"/>
    <property type="match status" value="1"/>
</dbReference>
<dbReference type="Gene3D" id="3.20.20.140">
    <property type="entry name" value="Metal-dependent hydrolases"/>
    <property type="match status" value="1"/>
</dbReference>
<dbReference type="GO" id="GO:0035312">
    <property type="term" value="F:5'-3' DNA exonuclease activity"/>
    <property type="evidence" value="ECO:0007669"/>
    <property type="project" value="TreeGrafter"/>
</dbReference>
<dbReference type="KEGG" id="atw:C0099_07535"/>
<evidence type="ECO:0000313" key="2">
    <source>
        <dbReference type="EMBL" id="AUN94797.1"/>
    </source>
</evidence>
<dbReference type="PANTHER" id="PTHR42924">
    <property type="entry name" value="EXONUCLEASE"/>
    <property type="match status" value="1"/>
</dbReference>
<evidence type="ECO:0000259" key="1">
    <source>
        <dbReference type="SMART" id="SM00481"/>
    </source>
</evidence>
<dbReference type="EMBL" id="CP025682">
    <property type="protein sequence ID" value="AUN94797.1"/>
    <property type="molecule type" value="Genomic_DNA"/>
</dbReference>
<dbReference type="Pfam" id="PF02811">
    <property type="entry name" value="PHP"/>
    <property type="match status" value="1"/>
</dbReference>
<protein>
    <submittedName>
        <fullName evidence="2">Phosphatase</fullName>
    </submittedName>
</protein>
<dbReference type="InterPro" id="IPR016195">
    <property type="entry name" value="Pol/histidinol_Pase-like"/>
</dbReference>
<feature type="domain" description="Polymerase/histidinol phosphatase N-terminal" evidence="1">
    <location>
        <begin position="8"/>
        <end position="73"/>
    </location>
</feature>
<dbReference type="Proteomes" id="UP000242205">
    <property type="component" value="Chromosome"/>
</dbReference>
<accession>A0A2I6S6A8</accession>